<sequence>MLSFPSTTHEMDLLVLSSERFFDTVVTFPAGGPLLVFGCLFEQGINAQPSPSPEGHAFPRLRLQYKPSLVQVQGGSQHLPVTDPAARVVTLSPFEW</sequence>
<organism evidence="1 2">
    <name type="scientific">Riccia sorocarpa</name>
    <dbReference type="NCBI Taxonomy" id="122646"/>
    <lineage>
        <taxon>Eukaryota</taxon>
        <taxon>Viridiplantae</taxon>
        <taxon>Streptophyta</taxon>
        <taxon>Embryophyta</taxon>
        <taxon>Marchantiophyta</taxon>
        <taxon>Marchantiopsida</taxon>
        <taxon>Marchantiidae</taxon>
        <taxon>Marchantiales</taxon>
        <taxon>Ricciaceae</taxon>
        <taxon>Riccia</taxon>
    </lineage>
</organism>
<proteinExistence type="predicted"/>
<evidence type="ECO:0000313" key="1">
    <source>
        <dbReference type="EMBL" id="KAL3693975.1"/>
    </source>
</evidence>
<keyword evidence="2" id="KW-1185">Reference proteome</keyword>
<comment type="caution">
    <text evidence="1">The sequence shown here is derived from an EMBL/GenBank/DDBJ whole genome shotgun (WGS) entry which is preliminary data.</text>
</comment>
<dbReference type="AlphaFoldDB" id="A0ABD3HR12"/>
<dbReference type="EMBL" id="JBJQOH010000003">
    <property type="protein sequence ID" value="KAL3693975.1"/>
    <property type="molecule type" value="Genomic_DNA"/>
</dbReference>
<accession>A0ABD3HR12</accession>
<reference evidence="1 2" key="1">
    <citation type="submission" date="2024-09" db="EMBL/GenBank/DDBJ databases">
        <title>Chromosome-scale assembly of Riccia sorocarpa.</title>
        <authorList>
            <person name="Paukszto L."/>
        </authorList>
    </citation>
    <scope>NUCLEOTIDE SEQUENCE [LARGE SCALE GENOMIC DNA]</scope>
    <source>
        <strain evidence="1">LP-2024</strain>
        <tissue evidence="1">Aerial parts of the thallus</tissue>
    </source>
</reference>
<gene>
    <name evidence="1" type="ORF">R1sor_007626</name>
</gene>
<dbReference type="Proteomes" id="UP001633002">
    <property type="component" value="Unassembled WGS sequence"/>
</dbReference>
<name>A0ABD3HR12_9MARC</name>
<protein>
    <submittedName>
        <fullName evidence="1">Uncharacterized protein</fullName>
    </submittedName>
</protein>
<evidence type="ECO:0000313" key="2">
    <source>
        <dbReference type="Proteomes" id="UP001633002"/>
    </source>
</evidence>